<dbReference type="PANTHER" id="PTHR42789">
    <property type="entry name" value="D-ISOMER SPECIFIC 2-HYDROXYACID DEHYDROGENASE FAMILY PROTEIN (AFU_ORTHOLOGUE AFUA_6G10090)"/>
    <property type="match status" value="1"/>
</dbReference>
<evidence type="ECO:0000256" key="1">
    <source>
        <dbReference type="ARBA" id="ARBA00005216"/>
    </source>
</evidence>
<comment type="catalytic activity">
    <reaction evidence="9 10">
        <text>(2R)-3-phosphoglycerate + NAD(+) = 3-phosphooxypyruvate + NADH + H(+)</text>
        <dbReference type="Rhea" id="RHEA:12641"/>
        <dbReference type="ChEBI" id="CHEBI:15378"/>
        <dbReference type="ChEBI" id="CHEBI:18110"/>
        <dbReference type="ChEBI" id="CHEBI:57540"/>
        <dbReference type="ChEBI" id="CHEBI:57945"/>
        <dbReference type="ChEBI" id="CHEBI:58272"/>
        <dbReference type="EC" id="1.1.1.95"/>
    </reaction>
</comment>
<evidence type="ECO:0000256" key="9">
    <source>
        <dbReference type="ARBA" id="ARBA00048731"/>
    </source>
</evidence>
<dbReference type="CDD" id="cd12173">
    <property type="entry name" value="PGDH_4"/>
    <property type="match status" value="1"/>
</dbReference>
<dbReference type="EMBL" id="QREL01000001">
    <property type="protein sequence ID" value="REE28387.1"/>
    <property type="molecule type" value="Genomic_DNA"/>
</dbReference>
<evidence type="ECO:0000256" key="6">
    <source>
        <dbReference type="ARBA" id="ARBA00023002"/>
    </source>
</evidence>
<dbReference type="UniPathway" id="UPA00135">
    <property type="reaction ID" value="UER00196"/>
</dbReference>
<protein>
    <recommendedName>
        <fullName evidence="4 10">D-3-phosphoglycerate dehydrogenase</fullName>
        <ecNumber evidence="3 10">1.1.1.95</ecNumber>
    </recommendedName>
</protein>
<dbReference type="EC" id="1.1.1.95" evidence="3 10"/>
<feature type="domain" description="ACT" evidence="11">
    <location>
        <begin position="453"/>
        <end position="525"/>
    </location>
</feature>
<dbReference type="PROSITE" id="PS00670">
    <property type="entry name" value="D_2_HYDROXYACID_DH_2"/>
    <property type="match status" value="1"/>
</dbReference>
<evidence type="ECO:0000256" key="4">
    <source>
        <dbReference type="ARBA" id="ARBA00021582"/>
    </source>
</evidence>
<dbReference type="InterPro" id="IPR029009">
    <property type="entry name" value="ASB_dom_sf"/>
</dbReference>
<evidence type="ECO:0000256" key="7">
    <source>
        <dbReference type="ARBA" id="ARBA00023027"/>
    </source>
</evidence>
<dbReference type="SUPFAM" id="SSF52283">
    <property type="entry name" value="Formate/glycerate dehydrogenase catalytic domain-like"/>
    <property type="match status" value="1"/>
</dbReference>
<dbReference type="Pfam" id="PF19304">
    <property type="entry name" value="PGDH_inter"/>
    <property type="match status" value="1"/>
</dbReference>
<dbReference type="InterPro" id="IPR006139">
    <property type="entry name" value="D-isomer_2_OHA_DH_cat_dom"/>
</dbReference>
<dbReference type="InterPro" id="IPR036291">
    <property type="entry name" value="NAD(P)-bd_dom_sf"/>
</dbReference>
<dbReference type="SUPFAM" id="SSF143548">
    <property type="entry name" value="Serine metabolism enzymes domain"/>
    <property type="match status" value="1"/>
</dbReference>
<dbReference type="InterPro" id="IPR029752">
    <property type="entry name" value="D-isomer_DH_CS1"/>
</dbReference>
<dbReference type="Gene3D" id="3.40.50.720">
    <property type="entry name" value="NAD(P)-binding Rossmann-like Domain"/>
    <property type="match status" value="2"/>
</dbReference>
<dbReference type="PANTHER" id="PTHR42789:SF1">
    <property type="entry name" value="D-ISOMER SPECIFIC 2-HYDROXYACID DEHYDROGENASE FAMILY PROTEIN (AFU_ORTHOLOGUE AFUA_6G10090)"/>
    <property type="match status" value="1"/>
</dbReference>
<dbReference type="InterPro" id="IPR006140">
    <property type="entry name" value="D-isomer_DH_NAD-bd"/>
</dbReference>
<proteinExistence type="inferred from homology"/>
<evidence type="ECO:0000256" key="8">
    <source>
        <dbReference type="ARBA" id="ARBA00023299"/>
    </source>
</evidence>
<dbReference type="GO" id="GO:0051287">
    <property type="term" value="F:NAD binding"/>
    <property type="evidence" value="ECO:0007669"/>
    <property type="project" value="UniProtKB-UniRule"/>
</dbReference>
<comment type="caution">
    <text evidence="12">The sequence shown here is derived from an EMBL/GenBank/DDBJ whole genome shotgun (WGS) entry which is preliminary data.</text>
</comment>
<dbReference type="PROSITE" id="PS51671">
    <property type="entry name" value="ACT"/>
    <property type="match status" value="1"/>
</dbReference>
<comment type="pathway">
    <text evidence="1 10">Amino-acid biosynthesis; L-serine biosynthesis; L-serine from 3-phospho-D-glycerate: step 1/3.</text>
</comment>
<organism evidence="12 13">
    <name type="scientific">Methanothermobacter defluvii</name>
    <dbReference type="NCBI Taxonomy" id="49339"/>
    <lineage>
        <taxon>Archaea</taxon>
        <taxon>Methanobacteriati</taxon>
        <taxon>Methanobacteriota</taxon>
        <taxon>Methanomada group</taxon>
        <taxon>Methanobacteria</taxon>
        <taxon>Methanobacteriales</taxon>
        <taxon>Methanobacteriaceae</taxon>
        <taxon>Methanothermobacter</taxon>
    </lineage>
</organism>
<keyword evidence="13" id="KW-1185">Reference proteome</keyword>
<dbReference type="Pfam" id="PF00389">
    <property type="entry name" value="2-Hacid_dh"/>
    <property type="match status" value="1"/>
</dbReference>
<comment type="similarity">
    <text evidence="2 10">Belongs to the D-isomer specific 2-hydroxyacid dehydrogenase family.</text>
</comment>
<evidence type="ECO:0000259" key="11">
    <source>
        <dbReference type="PROSITE" id="PS51671"/>
    </source>
</evidence>
<keyword evidence="7 10" id="KW-0520">NAD</keyword>
<dbReference type="InterPro" id="IPR050857">
    <property type="entry name" value="D-2-hydroxyacid_DH"/>
</dbReference>
<dbReference type="AlphaFoldDB" id="A0A371NCZ3"/>
<dbReference type="GO" id="GO:0006564">
    <property type="term" value="P:L-serine biosynthetic process"/>
    <property type="evidence" value="ECO:0007669"/>
    <property type="project" value="UniProtKB-UniRule"/>
</dbReference>
<dbReference type="GO" id="GO:0004617">
    <property type="term" value="F:phosphoglycerate dehydrogenase activity"/>
    <property type="evidence" value="ECO:0007669"/>
    <property type="project" value="UniProtKB-UniRule"/>
</dbReference>
<dbReference type="InterPro" id="IPR045865">
    <property type="entry name" value="ACT-like_dom_sf"/>
</dbReference>
<accession>A0A371NCZ3</accession>
<evidence type="ECO:0000256" key="5">
    <source>
        <dbReference type="ARBA" id="ARBA00022605"/>
    </source>
</evidence>
<evidence type="ECO:0000256" key="10">
    <source>
        <dbReference type="RuleBase" id="RU363003"/>
    </source>
</evidence>
<evidence type="ECO:0000256" key="2">
    <source>
        <dbReference type="ARBA" id="ARBA00005854"/>
    </source>
</evidence>
<dbReference type="NCBIfam" id="TIGR01327">
    <property type="entry name" value="PGDH"/>
    <property type="match status" value="1"/>
</dbReference>
<name>A0A371NCZ3_9EURY</name>
<dbReference type="Proteomes" id="UP000256864">
    <property type="component" value="Unassembled WGS sequence"/>
</dbReference>
<keyword evidence="8 10" id="KW-0718">Serine biosynthesis</keyword>
<dbReference type="FunFam" id="3.40.50.720:FF:000021">
    <property type="entry name" value="D-3-phosphoglycerate dehydrogenase"/>
    <property type="match status" value="1"/>
</dbReference>
<dbReference type="SUPFAM" id="SSF51735">
    <property type="entry name" value="NAD(P)-binding Rossmann-fold domains"/>
    <property type="match status" value="1"/>
</dbReference>
<evidence type="ECO:0000313" key="13">
    <source>
        <dbReference type="Proteomes" id="UP000256864"/>
    </source>
</evidence>
<sequence>MSKMKVLIADSINEKGISELEEVAEVVVNTTITPEELLDSIKDFDAIVVRSRTKVTREVIEAAPRLKIIARAGVGVDNVDVKAATERGIMVINAPESTSITVAEHSIGLMLALARKISIADRSVKEGKWEKNRFMGIELNGKTLGIIGMGRIGSQVVVRTKAFGMDILVYDPYISREAAEEMGVTVTDLETLLRESDIVTIHVPLTPETRHLISDDEFKLMKDTAFIVNCARGGIIDEDALYRALKDGEIAGAALDVFEEEPPEGSPLLELENVVLTPHIGASTSEAQRDAAIIVANEIKTVFQGGAPRNVLNMPVMDSETYKSLKPYIELAEKMGAIIAQALPGNIEKLDVTYCGELAEMQFDILTRTMLQAILNPILTEPVNLINAPSIAKKRGVMVTEARRSESDGYRSIIMARAVSDRGEFSVEATHIKEPTIIGINGYRVDVKPEGTMIIARYRDLPGTIGAIGTKLGEHGINIATMQVGRREIGGEAVMVLKVDQSVPSDVIEEIKKLENVDDAVSIEL</sequence>
<dbReference type="FunFam" id="3.30.1330.90:FF:000003">
    <property type="entry name" value="D-3-phosphoglycerate dehydrogenase"/>
    <property type="match status" value="1"/>
</dbReference>
<reference evidence="12 13" key="1">
    <citation type="submission" date="2018-07" db="EMBL/GenBank/DDBJ databases">
        <title>Genomic Encyclopedia of Type Strains, Phase IV (KMG-IV): sequencing the most valuable type-strain genomes for metagenomic binning, comparative biology and taxonomic classification.</title>
        <authorList>
            <person name="Goeker M."/>
        </authorList>
    </citation>
    <scope>NUCLEOTIDE SEQUENCE [LARGE SCALE GENOMIC DNA]</scope>
    <source>
        <strain evidence="12 13">DSM 7466</strain>
    </source>
</reference>
<dbReference type="PROSITE" id="PS00065">
    <property type="entry name" value="D_2_HYDROXYACID_DH_1"/>
    <property type="match status" value="1"/>
</dbReference>
<dbReference type="InterPro" id="IPR045626">
    <property type="entry name" value="PGDH_ASB_dom"/>
</dbReference>
<dbReference type="InterPro" id="IPR006236">
    <property type="entry name" value="PGDH"/>
</dbReference>
<evidence type="ECO:0000256" key="3">
    <source>
        <dbReference type="ARBA" id="ARBA00013143"/>
    </source>
</evidence>
<dbReference type="Pfam" id="PF01842">
    <property type="entry name" value="ACT"/>
    <property type="match status" value="1"/>
</dbReference>
<dbReference type="Gene3D" id="3.30.1330.90">
    <property type="entry name" value="D-3-phosphoglycerate dehydrogenase, domain 3"/>
    <property type="match status" value="1"/>
</dbReference>
<evidence type="ECO:0000313" key="12">
    <source>
        <dbReference type="EMBL" id="REE28387.1"/>
    </source>
</evidence>
<dbReference type="SUPFAM" id="SSF55021">
    <property type="entry name" value="ACT-like"/>
    <property type="match status" value="1"/>
</dbReference>
<keyword evidence="5 10" id="KW-0028">Amino-acid biosynthesis</keyword>
<dbReference type="Pfam" id="PF02826">
    <property type="entry name" value="2-Hacid_dh_C"/>
    <property type="match status" value="1"/>
</dbReference>
<dbReference type="InterPro" id="IPR029753">
    <property type="entry name" value="D-isomer_DH_CS"/>
</dbReference>
<keyword evidence="6 10" id="KW-0560">Oxidoreductase</keyword>
<dbReference type="FunFam" id="3.30.70.260:FF:000008">
    <property type="entry name" value="D-3-phosphoglycerate dehydrogenase, chloroplastic"/>
    <property type="match status" value="1"/>
</dbReference>
<gene>
    <name evidence="12" type="ORF">C7452_0396</name>
</gene>
<dbReference type="InterPro" id="IPR002912">
    <property type="entry name" value="ACT_dom"/>
</dbReference>
<dbReference type="CDD" id="cd04902">
    <property type="entry name" value="ACT_3PGDH-xct"/>
    <property type="match status" value="1"/>
</dbReference>
<dbReference type="Gene3D" id="3.30.70.260">
    <property type="match status" value="1"/>
</dbReference>
<dbReference type="PROSITE" id="PS00671">
    <property type="entry name" value="D_2_HYDROXYACID_DH_3"/>
    <property type="match status" value="1"/>
</dbReference>